<name>A0A9P4UDT0_9PLEO</name>
<feature type="chain" id="PRO_5040133322" description="MFS general substrate transporter" evidence="6">
    <location>
        <begin position="21"/>
        <end position="407"/>
    </location>
</feature>
<feature type="transmembrane region" description="Helical" evidence="5">
    <location>
        <begin position="366"/>
        <end position="386"/>
    </location>
</feature>
<evidence type="ECO:0000313" key="7">
    <source>
        <dbReference type="EMBL" id="KAF2446661.1"/>
    </source>
</evidence>
<gene>
    <name evidence="7" type="ORF">P171DRAFT_322668</name>
</gene>
<dbReference type="EMBL" id="MU001498">
    <property type="protein sequence ID" value="KAF2446661.1"/>
    <property type="molecule type" value="Genomic_DNA"/>
</dbReference>
<evidence type="ECO:0000256" key="1">
    <source>
        <dbReference type="ARBA" id="ARBA00004141"/>
    </source>
</evidence>
<dbReference type="SUPFAM" id="SSF103473">
    <property type="entry name" value="MFS general substrate transporter"/>
    <property type="match status" value="1"/>
</dbReference>
<feature type="transmembrane region" description="Helical" evidence="5">
    <location>
        <begin position="332"/>
        <end position="354"/>
    </location>
</feature>
<keyword evidence="8" id="KW-1185">Reference proteome</keyword>
<dbReference type="GO" id="GO:0016020">
    <property type="term" value="C:membrane"/>
    <property type="evidence" value="ECO:0007669"/>
    <property type="project" value="UniProtKB-SubCell"/>
</dbReference>
<dbReference type="Gene3D" id="1.20.1250.20">
    <property type="entry name" value="MFS general substrate transporter like domains"/>
    <property type="match status" value="1"/>
</dbReference>
<evidence type="ECO:0000256" key="4">
    <source>
        <dbReference type="ARBA" id="ARBA00023136"/>
    </source>
</evidence>
<feature type="transmembrane region" description="Helical" evidence="5">
    <location>
        <begin position="266"/>
        <end position="286"/>
    </location>
</feature>
<feature type="signal peptide" evidence="6">
    <location>
        <begin position="1"/>
        <end position="20"/>
    </location>
</feature>
<feature type="transmembrane region" description="Helical" evidence="5">
    <location>
        <begin position="163"/>
        <end position="185"/>
    </location>
</feature>
<feature type="transmembrane region" description="Helical" evidence="5">
    <location>
        <begin position="77"/>
        <end position="96"/>
    </location>
</feature>
<feature type="transmembrane region" description="Helical" evidence="5">
    <location>
        <begin position="138"/>
        <end position="157"/>
    </location>
</feature>
<keyword evidence="3 5" id="KW-1133">Transmembrane helix</keyword>
<dbReference type="Proteomes" id="UP000799764">
    <property type="component" value="Unassembled WGS sequence"/>
</dbReference>
<comment type="subcellular location">
    <subcellularLocation>
        <location evidence="1">Membrane</location>
        <topology evidence="1">Multi-pass membrane protein</topology>
    </subcellularLocation>
</comment>
<dbReference type="GO" id="GO:0022857">
    <property type="term" value="F:transmembrane transporter activity"/>
    <property type="evidence" value="ECO:0007669"/>
    <property type="project" value="TreeGrafter"/>
</dbReference>
<feature type="transmembrane region" description="Helical" evidence="5">
    <location>
        <begin position="227"/>
        <end position="246"/>
    </location>
</feature>
<dbReference type="InterPro" id="IPR036259">
    <property type="entry name" value="MFS_trans_sf"/>
</dbReference>
<keyword evidence="2 5" id="KW-0812">Transmembrane</keyword>
<evidence type="ECO:0000256" key="5">
    <source>
        <dbReference type="SAM" id="Phobius"/>
    </source>
</evidence>
<evidence type="ECO:0000313" key="8">
    <source>
        <dbReference type="Proteomes" id="UP000799764"/>
    </source>
</evidence>
<protein>
    <recommendedName>
        <fullName evidence="9">MFS general substrate transporter</fullName>
    </recommendedName>
</protein>
<keyword evidence="4 5" id="KW-0472">Membrane</keyword>
<evidence type="ECO:0000256" key="6">
    <source>
        <dbReference type="SAM" id="SignalP"/>
    </source>
</evidence>
<reference evidence="7" key="1">
    <citation type="journal article" date="2020" name="Stud. Mycol.">
        <title>101 Dothideomycetes genomes: a test case for predicting lifestyles and emergence of pathogens.</title>
        <authorList>
            <person name="Haridas S."/>
            <person name="Albert R."/>
            <person name="Binder M."/>
            <person name="Bloem J."/>
            <person name="Labutti K."/>
            <person name="Salamov A."/>
            <person name="Andreopoulos B."/>
            <person name="Baker S."/>
            <person name="Barry K."/>
            <person name="Bills G."/>
            <person name="Bluhm B."/>
            <person name="Cannon C."/>
            <person name="Castanera R."/>
            <person name="Culley D."/>
            <person name="Daum C."/>
            <person name="Ezra D."/>
            <person name="Gonzalez J."/>
            <person name="Henrissat B."/>
            <person name="Kuo A."/>
            <person name="Liang C."/>
            <person name="Lipzen A."/>
            <person name="Lutzoni F."/>
            <person name="Magnuson J."/>
            <person name="Mondo S."/>
            <person name="Nolan M."/>
            <person name="Ohm R."/>
            <person name="Pangilinan J."/>
            <person name="Park H.-J."/>
            <person name="Ramirez L."/>
            <person name="Alfaro M."/>
            <person name="Sun H."/>
            <person name="Tritt A."/>
            <person name="Yoshinaga Y."/>
            <person name="Zwiers L.-H."/>
            <person name="Turgeon B."/>
            <person name="Goodwin S."/>
            <person name="Spatafora J."/>
            <person name="Crous P."/>
            <person name="Grigoriev I."/>
        </authorList>
    </citation>
    <scope>NUCLEOTIDE SEQUENCE</scope>
    <source>
        <strain evidence="7">CBS 690.94</strain>
    </source>
</reference>
<evidence type="ECO:0000256" key="3">
    <source>
        <dbReference type="ARBA" id="ARBA00022989"/>
    </source>
</evidence>
<accession>A0A9P4UDT0</accession>
<comment type="caution">
    <text evidence="7">The sequence shown here is derived from an EMBL/GenBank/DDBJ whole genome shotgun (WGS) entry which is preliminary data.</text>
</comment>
<dbReference type="AlphaFoldDB" id="A0A9P4UDT0"/>
<feature type="non-terminal residue" evidence="7">
    <location>
        <position position="407"/>
    </location>
</feature>
<dbReference type="OrthoDB" id="5425648at2759"/>
<organism evidence="7 8">
    <name type="scientific">Karstenula rhodostoma CBS 690.94</name>
    <dbReference type="NCBI Taxonomy" id="1392251"/>
    <lineage>
        <taxon>Eukaryota</taxon>
        <taxon>Fungi</taxon>
        <taxon>Dikarya</taxon>
        <taxon>Ascomycota</taxon>
        <taxon>Pezizomycotina</taxon>
        <taxon>Dothideomycetes</taxon>
        <taxon>Pleosporomycetidae</taxon>
        <taxon>Pleosporales</taxon>
        <taxon>Massarineae</taxon>
        <taxon>Didymosphaeriaceae</taxon>
        <taxon>Karstenula</taxon>
    </lineage>
</organism>
<sequence>RLLPIALLAALAMAATSATAYFAYATLICHDPTHCNGDETNKYTGMVALTTCMSNILGMLALGWLQKLLSTHRKLGLQLWILCRSMSAVMLLLGIFLRNTYAALSGRIFEGLASDNLLFFTLNIIYAQTASKEKTFALIRYSLALYLIGISVSPFVAGLFENFIVSFFMAICLFAITIGYVQLVIPGAIEGRFETGEARAYDTCSDDEIRVQISLCRLKQWFGRKQPLFLFVGTSLFLYNVVQSYIFNALLVHTSIQFGFASRENGLLVCIAHSVAALYIVCSMRVNLSLTKKEGSTQSAGSFQGRVGMLTVTSILVQSLSVAGIGMSDRPWQVYTATVFLALGLSTPSFIKVYSLGHFDGHEKAAAITALAMMEGLGSVVGPFVLGGWQTYMYSRRGVFFGASAVL</sequence>
<dbReference type="PANTHER" id="PTHR23507">
    <property type="entry name" value="ZGC:174356"/>
    <property type="match status" value="1"/>
</dbReference>
<dbReference type="PANTHER" id="PTHR23507:SF1">
    <property type="entry name" value="FI18259P1-RELATED"/>
    <property type="match status" value="1"/>
</dbReference>
<evidence type="ECO:0008006" key="9">
    <source>
        <dbReference type="Google" id="ProtNLM"/>
    </source>
</evidence>
<feature type="transmembrane region" description="Helical" evidence="5">
    <location>
        <begin position="108"/>
        <end position="126"/>
    </location>
</feature>
<feature type="non-terminal residue" evidence="7">
    <location>
        <position position="1"/>
    </location>
</feature>
<feature type="transmembrane region" description="Helical" evidence="5">
    <location>
        <begin position="307"/>
        <end position="326"/>
    </location>
</feature>
<evidence type="ECO:0000256" key="2">
    <source>
        <dbReference type="ARBA" id="ARBA00022692"/>
    </source>
</evidence>
<feature type="transmembrane region" description="Helical" evidence="5">
    <location>
        <begin position="44"/>
        <end position="65"/>
    </location>
</feature>
<proteinExistence type="predicted"/>
<keyword evidence="6" id="KW-0732">Signal</keyword>